<proteinExistence type="predicted"/>
<dbReference type="PANTHER" id="PTHR14388">
    <property type="entry name" value="T CELL-SPECIFIC ADAPTER PROTEIN TSAD"/>
    <property type="match status" value="1"/>
</dbReference>
<sequence>MLQQILQDMFIEPDLLAELSDEQKQILFLKMREEQIRRWTEKEEKLDQEEKKKPRKPRKPGGKQVDFLLGADGKEWVWVMGDHQGDRSIEEILEEEAHRKAEEQAHKEAEALRLKQEEEIHRKIEEEKRKLEEEKEKEKRRLEEEALYQSIKEARLQAQKAEERNRLEQEERERLKKIQDEAAVERRRSLTKIEDKEKRRSNEIYIRWKEMRRQLDMVAEEASKEVDKNWREQEENRQSITRASQLIINANRLMSGQKPPLPPKTNAVIDKNRQLREEARKLRPARPPNCEAVITWFHQEEKGRKSVIDPNTGRPEEWFHGVISRMDAEKLLLEKPLGSYLVRVSEKVWGYTISYRAIDRCKHFLIDATEEAYHFFGPNQLPHNSIRDLVKHHKINPITMVGGELLLYPCGQICDPPDFWELFSNRRTESTSLTSSVT</sequence>
<gene>
    <name evidence="5" type="ORF">MAR_029916</name>
</gene>
<dbReference type="Gene3D" id="3.30.505.10">
    <property type="entry name" value="SH2 domain"/>
    <property type="match status" value="1"/>
</dbReference>
<dbReference type="EMBL" id="CP111013">
    <property type="protein sequence ID" value="WAQ97226.1"/>
    <property type="molecule type" value="Genomic_DNA"/>
</dbReference>
<feature type="compositionally biased region" description="Basic and acidic residues" evidence="3">
    <location>
        <begin position="39"/>
        <end position="52"/>
    </location>
</feature>
<organism evidence="5 6">
    <name type="scientific">Mya arenaria</name>
    <name type="common">Soft-shell clam</name>
    <dbReference type="NCBI Taxonomy" id="6604"/>
    <lineage>
        <taxon>Eukaryota</taxon>
        <taxon>Metazoa</taxon>
        <taxon>Spiralia</taxon>
        <taxon>Lophotrochozoa</taxon>
        <taxon>Mollusca</taxon>
        <taxon>Bivalvia</taxon>
        <taxon>Autobranchia</taxon>
        <taxon>Heteroconchia</taxon>
        <taxon>Euheterodonta</taxon>
        <taxon>Imparidentia</taxon>
        <taxon>Neoheterodontei</taxon>
        <taxon>Myida</taxon>
        <taxon>Myoidea</taxon>
        <taxon>Myidae</taxon>
        <taxon>Mya</taxon>
    </lineage>
</organism>
<keyword evidence="1" id="KW-0727">SH2 domain</keyword>
<feature type="domain" description="SH2" evidence="4">
    <location>
        <begin position="318"/>
        <end position="410"/>
    </location>
</feature>
<evidence type="ECO:0000256" key="3">
    <source>
        <dbReference type="SAM" id="MobiDB-lite"/>
    </source>
</evidence>
<dbReference type="Pfam" id="PF00017">
    <property type="entry name" value="SH2"/>
    <property type="match status" value="1"/>
</dbReference>
<dbReference type="Proteomes" id="UP001164746">
    <property type="component" value="Chromosome 2"/>
</dbReference>
<name>A0ABY7DJW2_MYAAR</name>
<keyword evidence="2" id="KW-0175">Coiled coil</keyword>
<accession>A0ABY7DJW2</accession>
<evidence type="ECO:0000256" key="1">
    <source>
        <dbReference type="PROSITE-ProRule" id="PRU00191"/>
    </source>
</evidence>
<dbReference type="InterPro" id="IPR000980">
    <property type="entry name" value="SH2"/>
</dbReference>
<evidence type="ECO:0000313" key="6">
    <source>
        <dbReference type="Proteomes" id="UP001164746"/>
    </source>
</evidence>
<dbReference type="InterPro" id="IPR036860">
    <property type="entry name" value="SH2_dom_sf"/>
</dbReference>
<feature type="region of interest" description="Disordered" evidence="3">
    <location>
        <begin position="39"/>
        <end position="66"/>
    </location>
</feature>
<keyword evidence="6" id="KW-1185">Reference proteome</keyword>
<dbReference type="PROSITE" id="PS50001">
    <property type="entry name" value="SH2"/>
    <property type="match status" value="1"/>
</dbReference>
<dbReference type="SMART" id="SM00252">
    <property type="entry name" value="SH2"/>
    <property type="match status" value="1"/>
</dbReference>
<dbReference type="PRINTS" id="PR00401">
    <property type="entry name" value="SH2DOMAIN"/>
</dbReference>
<evidence type="ECO:0000313" key="5">
    <source>
        <dbReference type="EMBL" id="WAQ97226.1"/>
    </source>
</evidence>
<evidence type="ECO:0000256" key="2">
    <source>
        <dbReference type="SAM" id="Coils"/>
    </source>
</evidence>
<dbReference type="SUPFAM" id="SSF55550">
    <property type="entry name" value="SH2 domain"/>
    <property type="match status" value="1"/>
</dbReference>
<dbReference type="PANTHER" id="PTHR14388:SF17">
    <property type="entry name" value="SH2 DOMAIN-CONTAINING PROTEIN"/>
    <property type="match status" value="1"/>
</dbReference>
<evidence type="ECO:0000259" key="4">
    <source>
        <dbReference type="PROSITE" id="PS50001"/>
    </source>
</evidence>
<protein>
    <submittedName>
        <fullName evidence="5">SH24B-like protein</fullName>
    </submittedName>
</protein>
<feature type="coiled-coil region" evidence="2">
    <location>
        <begin position="98"/>
        <end position="188"/>
    </location>
</feature>
<reference evidence="5" key="1">
    <citation type="submission" date="2022-11" db="EMBL/GenBank/DDBJ databases">
        <title>Centuries of genome instability and evolution in soft-shell clam transmissible cancer (bioRxiv).</title>
        <authorList>
            <person name="Hart S.F.M."/>
            <person name="Yonemitsu M.A."/>
            <person name="Giersch R.M."/>
            <person name="Beal B.F."/>
            <person name="Arriagada G."/>
            <person name="Davis B.W."/>
            <person name="Ostrander E.A."/>
            <person name="Goff S.P."/>
            <person name="Metzger M.J."/>
        </authorList>
    </citation>
    <scope>NUCLEOTIDE SEQUENCE</scope>
    <source>
        <strain evidence="5">MELC-2E11</strain>
        <tissue evidence="5">Siphon/mantle</tissue>
    </source>
</reference>